<feature type="compositionally biased region" description="Polar residues" evidence="5">
    <location>
        <begin position="264"/>
        <end position="273"/>
    </location>
</feature>
<gene>
    <name evidence="7" type="ORF">BCR43DRAFT_492469</name>
</gene>
<evidence type="ECO:0000259" key="6">
    <source>
        <dbReference type="PROSITE" id="PS50178"/>
    </source>
</evidence>
<organism evidence="7 8">
    <name type="scientific">Syncephalastrum racemosum</name>
    <name type="common">Filamentous fungus</name>
    <dbReference type="NCBI Taxonomy" id="13706"/>
    <lineage>
        <taxon>Eukaryota</taxon>
        <taxon>Fungi</taxon>
        <taxon>Fungi incertae sedis</taxon>
        <taxon>Mucoromycota</taxon>
        <taxon>Mucoromycotina</taxon>
        <taxon>Mucoromycetes</taxon>
        <taxon>Mucorales</taxon>
        <taxon>Syncephalastraceae</taxon>
        <taxon>Syncephalastrum</taxon>
    </lineage>
</organism>
<evidence type="ECO:0000256" key="1">
    <source>
        <dbReference type="ARBA" id="ARBA00022723"/>
    </source>
</evidence>
<feature type="region of interest" description="Disordered" evidence="5">
    <location>
        <begin position="145"/>
        <end position="176"/>
    </location>
</feature>
<evidence type="ECO:0000256" key="3">
    <source>
        <dbReference type="ARBA" id="ARBA00022833"/>
    </source>
</evidence>
<keyword evidence="1" id="KW-0479">Metal-binding</keyword>
<keyword evidence="8" id="KW-1185">Reference proteome</keyword>
<sequence length="668" mass="76063">MTPQSDQATRRLIPRDPAALSAHVKDDDLLSCSPRIFVSDGDKEAGENIAGACSNNPITNRPTKDNHCRPRSSSTSFGSSPPFPFAPSPLGPLTPISHAEAVDGPKPAMPTHSFSSLLSVDAESPVNTVSQNSSRFIRAIRKAQRRRGSMGEVRRPRPTSAPVVEPRLTKSSQHHRKYRSFHQLLDEQPHYRQQQQQHWDPHIDAFEVLRAKITGITRTMQEFHVNELFQDELSERRERHHTVAACGTTKDSSLMRRHHRRVRSQGSIISSSCQEEDEEEEDDDEEEEDSVIQSPLAEATAPPLMETTKYGADPWAHLHTDQDFERAIIEPPTSPNLTALFLTTNSLINSRLDELSETASVASSCDITSPTLEWRTQFLELMSSCITQSEELESLSTELLGTERRVRELLVLNETVDEQFHEREKAYEERIRECQDVAKQQLYMIDTLDELMADLDMKMELLKGNESTDGDSDATDEEENSGWDFSQSIADILGIESKDDLVHQMRWQVGMFVGGGVGTGHVIHSFEGRFRGIEMMIAGSGTTVEEEEEQEDSNIESSFYLSPALRRRAKFHQHHYVLHLNAEDRKKRFCKIPRAYWVPDQLATHCQHDQCKREFTFFQRRHHCRRCGKVVCQRHSANRLPLFDKPHGSGSWSRVCDHCFRSLILFQA</sequence>
<accession>A0A1X2HDL3</accession>
<proteinExistence type="predicted"/>
<feature type="region of interest" description="Disordered" evidence="5">
    <location>
        <begin position="1"/>
        <end position="20"/>
    </location>
</feature>
<dbReference type="Proteomes" id="UP000242180">
    <property type="component" value="Unassembled WGS sequence"/>
</dbReference>
<dbReference type="GO" id="GO:0008270">
    <property type="term" value="F:zinc ion binding"/>
    <property type="evidence" value="ECO:0007669"/>
    <property type="project" value="UniProtKB-KW"/>
</dbReference>
<dbReference type="SMART" id="SM00064">
    <property type="entry name" value="FYVE"/>
    <property type="match status" value="1"/>
</dbReference>
<evidence type="ECO:0000256" key="5">
    <source>
        <dbReference type="SAM" id="MobiDB-lite"/>
    </source>
</evidence>
<dbReference type="CDD" id="cd15760">
    <property type="entry name" value="FYVE_scVPS27p_like"/>
    <property type="match status" value="1"/>
</dbReference>
<dbReference type="InterPro" id="IPR017455">
    <property type="entry name" value="Znf_FYVE-rel"/>
</dbReference>
<keyword evidence="3" id="KW-0862">Zinc</keyword>
<dbReference type="STRING" id="13706.A0A1X2HDL3"/>
<feature type="domain" description="FYVE-type" evidence="6">
    <location>
        <begin position="611"/>
        <end position="664"/>
    </location>
</feature>
<dbReference type="EMBL" id="MCGN01000005">
    <property type="protein sequence ID" value="ORY96905.1"/>
    <property type="molecule type" value="Genomic_DNA"/>
</dbReference>
<dbReference type="InterPro" id="IPR000306">
    <property type="entry name" value="Znf_FYVE"/>
</dbReference>
<dbReference type="Gene3D" id="3.30.40.10">
    <property type="entry name" value="Zinc/RING finger domain, C3HC4 (zinc finger)"/>
    <property type="match status" value="1"/>
</dbReference>
<dbReference type="PANTHER" id="PTHR39490:SF8">
    <property type="entry name" value="ZINC FINGER FYVE DOMAIN-CONTAINING PROTEIN 21"/>
    <property type="match status" value="1"/>
</dbReference>
<dbReference type="Pfam" id="PF01363">
    <property type="entry name" value="FYVE"/>
    <property type="match status" value="1"/>
</dbReference>
<protein>
    <submittedName>
        <fullName evidence="7">FYVE zinc finger-domain-containing protein</fullName>
    </submittedName>
</protein>
<dbReference type="InParanoid" id="A0A1X2HDL3"/>
<dbReference type="AlphaFoldDB" id="A0A1X2HDL3"/>
<evidence type="ECO:0000313" key="7">
    <source>
        <dbReference type="EMBL" id="ORY96905.1"/>
    </source>
</evidence>
<dbReference type="PROSITE" id="PS50178">
    <property type="entry name" value="ZF_FYVE"/>
    <property type="match status" value="1"/>
</dbReference>
<dbReference type="InterPro" id="IPR011011">
    <property type="entry name" value="Znf_FYVE_PHD"/>
</dbReference>
<dbReference type="InterPro" id="IPR052113">
    <property type="entry name" value="FYVE-type_Zinc_Finger"/>
</dbReference>
<keyword evidence="2 4" id="KW-0863">Zinc-finger</keyword>
<feature type="region of interest" description="Disordered" evidence="5">
    <location>
        <begin position="250"/>
        <end position="300"/>
    </location>
</feature>
<feature type="compositionally biased region" description="Acidic residues" evidence="5">
    <location>
        <begin position="274"/>
        <end position="290"/>
    </location>
</feature>
<dbReference type="SUPFAM" id="SSF57903">
    <property type="entry name" value="FYVE/PHD zinc finger"/>
    <property type="match status" value="1"/>
</dbReference>
<name>A0A1X2HDL3_SYNRA</name>
<comment type="caution">
    <text evidence="7">The sequence shown here is derived from an EMBL/GenBank/DDBJ whole genome shotgun (WGS) entry which is preliminary data.</text>
</comment>
<feature type="compositionally biased region" description="Pro residues" evidence="5">
    <location>
        <begin position="81"/>
        <end position="92"/>
    </location>
</feature>
<dbReference type="OMA" id="DHRISSK"/>
<evidence type="ECO:0000256" key="4">
    <source>
        <dbReference type="PROSITE-ProRule" id="PRU00091"/>
    </source>
</evidence>
<evidence type="ECO:0000256" key="2">
    <source>
        <dbReference type="ARBA" id="ARBA00022771"/>
    </source>
</evidence>
<feature type="region of interest" description="Disordered" evidence="5">
    <location>
        <begin position="43"/>
        <end position="110"/>
    </location>
</feature>
<evidence type="ECO:0000313" key="8">
    <source>
        <dbReference type="Proteomes" id="UP000242180"/>
    </source>
</evidence>
<dbReference type="OrthoDB" id="660555at2759"/>
<feature type="compositionally biased region" description="Low complexity" evidence="5">
    <location>
        <begin position="71"/>
        <end position="80"/>
    </location>
</feature>
<reference evidence="7 8" key="1">
    <citation type="submission" date="2016-07" db="EMBL/GenBank/DDBJ databases">
        <title>Pervasive Adenine N6-methylation of Active Genes in Fungi.</title>
        <authorList>
            <consortium name="DOE Joint Genome Institute"/>
            <person name="Mondo S.J."/>
            <person name="Dannebaum R.O."/>
            <person name="Kuo R.C."/>
            <person name="Labutti K."/>
            <person name="Haridas S."/>
            <person name="Kuo A."/>
            <person name="Salamov A."/>
            <person name="Ahrendt S.R."/>
            <person name="Lipzen A."/>
            <person name="Sullivan W."/>
            <person name="Andreopoulos W.B."/>
            <person name="Clum A."/>
            <person name="Lindquist E."/>
            <person name="Daum C."/>
            <person name="Ramamoorthy G.K."/>
            <person name="Gryganskyi A."/>
            <person name="Culley D."/>
            <person name="Magnuson J.K."/>
            <person name="James T.Y."/>
            <person name="O'Malley M.A."/>
            <person name="Stajich J.E."/>
            <person name="Spatafora J.W."/>
            <person name="Visel A."/>
            <person name="Grigoriev I.V."/>
        </authorList>
    </citation>
    <scope>NUCLEOTIDE SEQUENCE [LARGE SCALE GENOMIC DNA]</scope>
    <source>
        <strain evidence="7 8">NRRL 2496</strain>
    </source>
</reference>
<dbReference type="PANTHER" id="PTHR39490">
    <property type="entry name" value="ARRESTIN DOMAIN-CONTAINING PROTEIN D"/>
    <property type="match status" value="1"/>
</dbReference>
<dbReference type="InterPro" id="IPR013083">
    <property type="entry name" value="Znf_RING/FYVE/PHD"/>
</dbReference>